<gene>
    <name evidence="2" type="ORF">TNO020_180199</name>
</gene>
<reference evidence="3" key="1">
    <citation type="submission" date="2017-11" db="EMBL/GenBank/DDBJ databases">
        <authorList>
            <person name="Duchaud E."/>
        </authorList>
    </citation>
    <scope>NUCLEOTIDE SEQUENCE [LARGE SCALE GENOMIC DNA]</scope>
    <source>
        <strain evidence="3">Tenacibaculum sp. TNO020</strain>
    </source>
</reference>
<dbReference type="CDD" id="cd10931">
    <property type="entry name" value="CE4_u7"/>
    <property type="match status" value="1"/>
</dbReference>
<evidence type="ECO:0000259" key="1">
    <source>
        <dbReference type="Pfam" id="PF23019"/>
    </source>
</evidence>
<dbReference type="RefSeq" id="WP_233861379.1">
    <property type="nucleotide sequence ID" value="NZ_JAJGWS010000003.1"/>
</dbReference>
<dbReference type="AlphaFoldDB" id="A0A2H1YF99"/>
<protein>
    <recommendedName>
        <fullName evidence="1">DUF7033 domain-containing protein</fullName>
    </recommendedName>
</protein>
<dbReference type="InterPro" id="IPR054297">
    <property type="entry name" value="DUF7033"/>
</dbReference>
<keyword evidence="3" id="KW-1185">Reference proteome</keyword>
<sequence length="450" mass="53030">MQVGTNFFKKAFNKFMILIYTPKITPRIRYVFKHIFTRILQIPIQFTGKVEEFVAYNGAKFTYTKVALGSEFFIKSNDLLLQQGIKDFDVDVQKWDGIPCFFATDSSSEIPFDIFAATFYLISRYEEYLPYVKDVHGRFSAKESIAFQHNFLEKPLVDIWAYKFLEILKNRFPAYVHTTRKYEYISIIDVDNAFAYKHKSFVRTIGGFLKDAWYLKIFMIWNRLAVLLNLKPDPFNTFNSIIALKKNYEIRTIFFFLVGDYTTFDTNVSTSKRKFKLLIKDMVDYARVGLHSSYFTMNNSALLKKEKERLEHIINMSIKRSRQHYLRISLPETYQNLIDLEIEEDYSMGYETHVGFRASTCTPFYFYDLAFEIQTPLKIFPVALVDTTLNDYMKLTPKQSLGKIRDLNNAIKAVNGVFITVFHNESLSNYQRWRGWKRVYNATLKIVKNG</sequence>
<feature type="domain" description="DUF7033" evidence="1">
    <location>
        <begin position="110"/>
        <end position="199"/>
    </location>
</feature>
<dbReference type="Proteomes" id="UP000234211">
    <property type="component" value="Unassembled WGS sequence"/>
</dbReference>
<dbReference type="EMBL" id="OENF01000010">
    <property type="protein sequence ID" value="SOS74169.1"/>
    <property type="molecule type" value="Genomic_DNA"/>
</dbReference>
<accession>A0A2H1YF99</accession>
<dbReference type="Pfam" id="PF23019">
    <property type="entry name" value="DUF7033"/>
    <property type="match status" value="1"/>
</dbReference>
<evidence type="ECO:0000313" key="2">
    <source>
        <dbReference type="EMBL" id="SOS74169.1"/>
    </source>
</evidence>
<organism evidence="2 3">
    <name type="scientific">Tenacibaculum piscium</name>
    <dbReference type="NCBI Taxonomy" id="1458515"/>
    <lineage>
        <taxon>Bacteria</taxon>
        <taxon>Pseudomonadati</taxon>
        <taxon>Bacteroidota</taxon>
        <taxon>Flavobacteriia</taxon>
        <taxon>Flavobacteriales</taxon>
        <taxon>Flavobacteriaceae</taxon>
        <taxon>Tenacibaculum</taxon>
    </lineage>
</organism>
<evidence type="ECO:0000313" key="3">
    <source>
        <dbReference type="Proteomes" id="UP000234211"/>
    </source>
</evidence>
<name>A0A2H1YF99_9FLAO</name>
<proteinExistence type="predicted"/>